<dbReference type="Proteomes" id="UP000691718">
    <property type="component" value="Unassembled WGS sequence"/>
</dbReference>
<feature type="region of interest" description="Disordered" evidence="1">
    <location>
        <begin position="41"/>
        <end position="113"/>
    </location>
</feature>
<feature type="compositionally biased region" description="Basic residues" evidence="1">
    <location>
        <begin position="94"/>
        <end position="106"/>
    </location>
</feature>
<proteinExistence type="predicted"/>
<dbReference type="AlphaFoldDB" id="A0A8S3XTC5"/>
<organism evidence="2 3">
    <name type="scientific">Parnassius apollo</name>
    <name type="common">Apollo butterfly</name>
    <name type="synonym">Papilio apollo</name>
    <dbReference type="NCBI Taxonomy" id="110799"/>
    <lineage>
        <taxon>Eukaryota</taxon>
        <taxon>Metazoa</taxon>
        <taxon>Ecdysozoa</taxon>
        <taxon>Arthropoda</taxon>
        <taxon>Hexapoda</taxon>
        <taxon>Insecta</taxon>
        <taxon>Pterygota</taxon>
        <taxon>Neoptera</taxon>
        <taxon>Endopterygota</taxon>
        <taxon>Lepidoptera</taxon>
        <taxon>Glossata</taxon>
        <taxon>Ditrysia</taxon>
        <taxon>Papilionoidea</taxon>
        <taxon>Papilionidae</taxon>
        <taxon>Parnassiinae</taxon>
        <taxon>Parnassini</taxon>
        <taxon>Parnassius</taxon>
        <taxon>Parnassius</taxon>
    </lineage>
</organism>
<dbReference type="CDD" id="cd15517">
    <property type="entry name" value="PHD_TCF19_like"/>
    <property type="match status" value="1"/>
</dbReference>
<comment type="caution">
    <text evidence="2">The sequence shown here is derived from an EMBL/GenBank/DDBJ whole genome shotgun (WGS) entry which is preliminary data.</text>
</comment>
<evidence type="ECO:0000313" key="3">
    <source>
        <dbReference type="Proteomes" id="UP000691718"/>
    </source>
</evidence>
<feature type="compositionally biased region" description="Basic and acidic residues" evidence="1">
    <location>
        <begin position="64"/>
        <end position="76"/>
    </location>
</feature>
<name>A0A8S3XTC5_PARAO</name>
<evidence type="ECO:0000313" key="2">
    <source>
        <dbReference type="EMBL" id="CAG5041886.1"/>
    </source>
</evidence>
<gene>
    <name evidence="2" type="ORF">PAPOLLO_LOCUS22279</name>
</gene>
<reference evidence="2" key="1">
    <citation type="submission" date="2021-04" db="EMBL/GenBank/DDBJ databases">
        <authorList>
            <person name="Tunstrom K."/>
        </authorList>
    </citation>
    <scope>NUCLEOTIDE SEQUENCE</scope>
</reference>
<sequence>MPYLDISVTEVIEHMSNEPIAGSSGIQKDVNDFLVETVRPLPKAPPRVPSNRKRARKSAILTDTPEKIALEEEHHIKELKKRKMTEKNQNKENKKNKKKGQGKGKRKIEGDRKISKDEKIQEVKKKILIETSDSDEDKYFCIICGISYNEDQSGGDWIQCISCKDWAQAGCIKGDVTSFICLNCNSDDDEYE</sequence>
<dbReference type="OrthoDB" id="6931165at2759"/>
<evidence type="ECO:0000256" key="1">
    <source>
        <dbReference type="SAM" id="MobiDB-lite"/>
    </source>
</evidence>
<keyword evidence="3" id="KW-1185">Reference proteome</keyword>
<protein>
    <submittedName>
        <fullName evidence="2">(apollo) hypothetical protein</fullName>
    </submittedName>
</protein>
<accession>A0A8S3XTC5</accession>
<dbReference type="EMBL" id="CAJQZP010001367">
    <property type="protein sequence ID" value="CAG5041886.1"/>
    <property type="molecule type" value="Genomic_DNA"/>
</dbReference>